<dbReference type="AlphaFoldDB" id="A0A7X2J149"/>
<keyword evidence="2" id="KW-1185">Reference proteome</keyword>
<sequence>MSDLQSDTPQKHFEAGYDVAYDEYLKAQSITNVLGTYIKVEGGDLEKDFNNIYTLATIVQEEQEMRAAHLDIDELEAKYGTDKQAGIQEWKPATERQGIAFDCLRKLLNDVDIAINKEGNGETFGVSYFLDGDKVEQMENDLNVGDDVNMR</sequence>
<evidence type="ECO:0000313" key="2">
    <source>
        <dbReference type="Proteomes" id="UP000448867"/>
    </source>
</evidence>
<proteinExistence type="predicted"/>
<accession>A0A7X2J149</accession>
<organism evidence="1 2">
    <name type="scientific">Metabacillus lacus</name>
    <dbReference type="NCBI Taxonomy" id="1983721"/>
    <lineage>
        <taxon>Bacteria</taxon>
        <taxon>Bacillati</taxon>
        <taxon>Bacillota</taxon>
        <taxon>Bacilli</taxon>
        <taxon>Bacillales</taxon>
        <taxon>Bacillaceae</taxon>
        <taxon>Metabacillus</taxon>
    </lineage>
</organism>
<evidence type="ECO:0000313" key="1">
    <source>
        <dbReference type="EMBL" id="MRX73450.1"/>
    </source>
</evidence>
<dbReference type="Proteomes" id="UP000448867">
    <property type="component" value="Unassembled WGS sequence"/>
</dbReference>
<reference evidence="1 2" key="1">
    <citation type="submission" date="2019-11" db="EMBL/GenBank/DDBJ databases">
        <title>Bacillus lacus genome.</title>
        <authorList>
            <person name="Allen C.J."/>
            <person name="Newman J.D."/>
        </authorList>
    </citation>
    <scope>NUCLEOTIDE SEQUENCE [LARGE SCALE GENOMIC DNA]</scope>
    <source>
        <strain evidence="1 2">KCTC 33946</strain>
    </source>
</reference>
<dbReference type="EMBL" id="WKKI01000035">
    <property type="protein sequence ID" value="MRX73450.1"/>
    <property type="molecule type" value="Genomic_DNA"/>
</dbReference>
<comment type="caution">
    <text evidence="1">The sequence shown here is derived from an EMBL/GenBank/DDBJ whole genome shotgun (WGS) entry which is preliminary data.</text>
</comment>
<name>A0A7X2J149_9BACI</name>
<gene>
    <name evidence="1" type="ORF">GJU40_15000</name>
</gene>
<protein>
    <submittedName>
        <fullName evidence="1">Uncharacterized protein</fullName>
    </submittedName>
</protein>
<dbReference type="RefSeq" id="WP_170289428.1">
    <property type="nucleotide sequence ID" value="NZ_WKKI01000035.1"/>
</dbReference>